<feature type="transmembrane region" description="Helical" evidence="1">
    <location>
        <begin position="85"/>
        <end position="104"/>
    </location>
</feature>
<keyword evidence="1" id="KW-0472">Membrane</keyword>
<evidence type="ECO:0000256" key="1">
    <source>
        <dbReference type="SAM" id="Phobius"/>
    </source>
</evidence>
<sequence length="379" mass="42707">MKQRLLALDVLRGLTIGGMILVNSPGTWSYVYPPLLHSSWNGLTMADVIYPLFMFMMGMSMYISLKKFSFTLDKALFLKIIRRTFLIFIIGTFIYGTATFLGTLREASLQPDFVGSPWKAAFASLAHVRILGVLQRLALCYGIGSLLVITVRHRYIPYLVAVILIVYYGILLVGNGFVYGPENILSHVDKSVLGLSHMYNDRGIDPEGVLSTIPSIAQVLIGFWFGKICMETPDMKDKLNRLFLYGAMGLIAGFLLQDVCPLNKKVWSPTFVLVTCGFSALLLSILLWYIDVTKKYQKTWIFAIFGVNPLFCYVLSEILYILADSLPLQEQNMHDIIYAGLSGWLGDNAFTSFVYAFLFVGVVWLVGAYLYKKKIYIKI</sequence>
<organism evidence="2 3">
    <name type="scientific">Phocaeicola massiliensis B84634 = Timone 84634 = DSM 17679 = JCM 13223</name>
    <dbReference type="NCBI Taxonomy" id="1121098"/>
    <lineage>
        <taxon>Bacteria</taxon>
        <taxon>Pseudomonadati</taxon>
        <taxon>Bacteroidota</taxon>
        <taxon>Bacteroidia</taxon>
        <taxon>Bacteroidales</taxon>
        <taxon>Bacteroidaceae</taxon>
        <taxon>Phocaeicola</taxon>
    </lineage>
</organism>
<dbReference type="RefSeq" id="WP_005944789.1">
    <property type="nucleotide sequence ID" value="NZ_KB890319.1"/>
</dbReference>
<feature type="transmembrane region" description="Helical" evidence="1">
    <location>
        <begin position="156"/>
        <end position="179"/>
    </location>
</feature>
<dbReference type="EMBL" id="AQHY01000040">
    <property type="protein sequence ID" value="EOA52247.1"/>
    <property type="molecule type" value="Genomic_DNA"/>
</dbReference>
<dbReference type="PANTHER" id="PTHR31061">
    <property type="entry name" value="LD22376P"/>
    <property type="match status" value="1"/>
</dbReference>
<gene>
    <name evidence="2" type="ORF">HMPREF1534_03673</name>
</gene>
<keyword evidence="1" id="KW-1133">Transmembrane helix</keyword>
<protein>
    <recommendedName>
        <fullName evidence="4">Heparan-alpha-glucosaminide N-acetyltransferase catalytic domain-containing protein</fullName>
    </recommendedName>
</protein>
<comment type="caution">
    <text evidence="2">The sequence shown here is derived from an EMBL/GenBank/DDBJ whole genome shotgun (WGS) entry which is preliminary data.</text>
</comment>
<dbReference type="PANTHER" id="PTHR31061:SF24">
    <property type="entry name" value="LD22376P"/>
    <property type="match status" value="1"/>
</dbReference>
<feature type="transmembrane region" description="Helical" evidence="1">
    <location>
        <begin position="48"/>
        <end position="65"/>
    </location>
</feature>
<evidence type="ECO:0000313" key="2">
    <source>
        <dbReference type="EMBL" id="EOA52247.1"/>
    </source>
</evidence>
<dbReference type="HOGENOM" id="CLU_029171_4_0_10"/>
<keyword evidence="3" id="KW-1185">Reference proteome</keyword>
<feature type="transmembrane region" description="Helical" evidence="1">
    <location>
        <begin position="271"/>
        <end position="290"/>
    </location>
</feature>
<dbReference type="STRING" id="1121098.HMPREF1534_03673"/>
<dbReference type="AlphaFoldDB" id="U6R8H4"/>
<dbReference type="PATRIC" id="fig|1121098.3.peg.3752"/>
<proteinExistence type="predicted"/>
<feature type="transmembrane region" description="Helical" evidence="1">
    <location>
        <begin position="302"/>
        <end position="323"/>
    </location>
</feature>
<accession>U6R8H4</accession>
<evidence type="ECO:0000313" key="3">
    <source>
        <dbReference type="Proteomes" id="UP000017831"/>
    </source>
</evidence>
<name>U6R8H4_9BACT</name>
<evidence type="ECO:0008006" key="4">
    <source>
        <dbReference type="Google" id="ProtNLM"/>
    </source>
</evidence>
<feature type="transmembrane region" description="Helical" evidence="1">
    <location>
        <begin position="124"/>
        <end position="149"/>
    </location>
</feature>
<feature type="transmembrane region" description="Helical" evidence="1">
    <location>
        <begin position="208"/>
        <end position="230"/>
    </location>
</feature>
<keyword evidence="1" id="KW-0812">Transmembrane</keyword>
<feature type="transmembrane region" description="Helical" evidence="1">
    <location>
        <begin position="353"/>
        <end position="371"/>
    </location>
</feature>
<dbReference type="GeneID" id="60060505"/>
<feature type="transmembrane region" description="Helical" evidence="1">
    <location>
        <begin position="7"/>
        <end position="28"/>
    </location>
</feature>
<reference evidence="2 3" key="1">
    <citation type="submission" date="2013-04" db="EMBL/GenBank/DDBJ databases">
        <title>The Genome Sequence of Bacteroides massiliensis DSM 17679.</title>
        <authorList>
            <consortium name="The Broad Institute Genomics Platform"/>
            <person name="Earl A."/>
            <person name="Ward D."/>
            <person name="Feldgarden M."/>
            <person name="Gevers D."/>
            <person name="Martens E."/>
            <person name="Fenner L."/>
            <person name="Roux V."/>
            <person name="Mallet M.N."/>
            <person name="Raoult D."/>
            <person name="Walker B."/>
            <person name="Young S."/>
            <person name="Zeng Q."/>
            <person name="Gargeya S."/>
            <person name="Fitzgerald M."/>
            <person name="Haas B."/>
            <person name="Abouelleil A."/>
            <person name="Allen A.W."/>
            <person name="Alvarado L."/>
            <person name="Arachchi H.M."/>
            <person name="Berlin A.M."/>
            <person name="Chapman S.B."/>
            <person name="Gainer-Dewar J."/>
            <person name="Goldberg J."/>
            <person name="Griggs A."/>
            <person name="Gujja S."/>
            <person name="Hansen M."/>
            <person name="Howarth C."/>
            <person name="Imamovic A."/>
            <person name="Ireland A."/>
            <person name="Larimer J."/>
            <person name="McCowan C."/>
            <person name="Murphy C."/>
            <person name="Pearson M."/>
            <person name="Poon T.W."/>
            <person name="Priest M."/>
            <person name="Roberts A."/>
            <person name="Saif S."/>
            <person name="Shea T."/>
            <person name="Sisk P."/>
            <person name="Sykes S."/>
            <person name="Wortman J."/>
            <person name="Nusbaum C."/>
            <person name="Birren B."/>
        </authorList>
    </citation>
    <scope>NUCLEOTIDE SEQUENCE [LARGE SCALE GENOMIC DNA]</scope>
    <source>
        <strain evidence="3">B84634 / Timone 84634 / DSM 17679 / JCM 13223</strain>
    </source>
</reference>
<dbReference type="OrthoDB" id="9788724at2"/>
<dbReference type="eggNOG" id="COG4299">
    <property type="taxonomic scope" value="Bacteria"/>
</dbReference>
<dbReference type="Proteomes" id="UP000017831">
    <property type="component" value="Unassembled WGS sequence"/>
</dbReference>
<feature type="transmembrane region" description="Helical" evidence="1">
    <location>
        <begin position="242"/>
        <end position="259"/>
    </location>
</feature>